<dbReference type="RefSeq" id="WP_151187179.1">
    <property type="nucleotide sequence ID" value="NZ_CP043626.1"/>
</dbReference>
<dbReference type="InterPro" id="IPR027417">
    <property type="entry name" value="P-loop_NTPase"/>
</dbReference>
<reference evidence="6 7" key="1">
    <citation type="submission" date="2019-09" db="EMBL/GenBank/DDBJ databases">
        <title>Prosopis cineraria nodule microbiome.</title>
        <authorList>
            <person name="Chaluvadi S.R."/>
            <person name="Ali R."/>
            <person name="Wang X."/>
        </authorList>
    </citation>
    <scope>NUCLEOTIDE SEQUENCE [LARGE SCALE GENOMIC DNA]</scope>
    <source>
        <strain evidence="6 7">BG1</strain>
    </source>
</reference>
<protein>
    <submittedName>
        <fullName evidence="6">AAA domain-containing protein</fullName>
    </submittedName>
</protein>
<comment type="similarity">
    <text evidence="3">Belongs to the MoxR family.</text>
</comment>
<keyword evidence="2" id="KW-0067">ATP-binding</keyword>
<keyword evidence="7" id="KW-1185">Reference proteome</keyword>
<dbReference type="OrthoDB" id="9808397at2"/>
<sequence>MDIRTPLLDLERNLCRVVLGQETVIRQLLIALLADGHLLLESLPGLAKTRTVKALAQHLHGRMSRIQFTPDLLPSDITGAETLHAHGGHAEIQFQPGPLFGNLILADEINRAPAKVQAALLEAMEERQITCAGRSYPLPELYLVLATQNPIEQEGTYPLPEAQLDRFLMKLKLDYPAPEHEETMLRLLRAEGCGGARAREAVEPLDAEILLAAREQVAAIEVAPSIDRYLVDLMRASRRPADYDAQLARWIEVGCSSRGAISLDRAGRAHAWLEGRDHVLPDDIHAVLLPVLRHRLLLSYEAVAEGIDTDAVLCRLRDHVAIPA</sequence>
<dbReference type="Pfam" id="PF07726">
    <property type="entry name" value="AAA_3"/>
    <property type="match status" value="1"/>
</dbReference>
<feature type="domain" description="ChlI/MoxR AAA lid" evidence="5">
    <location>
        <begin position="251"/>
        <end position="313"/>
    </location>
</feature>
<name>A0A9X7MYJ4_PSEDE</name>
<feature type="domain" description="ATPase AAA-3" evidence="4">
    <location>
        <begin position="37"/>
        <end position="169"/>
    </location>
</feature>
<dbReference type="EMBL" id="CP043626">
    <property type="protein sequence ID" value="QEY71803.1"/>
    <property type="molecule type" value="Genomic_DNA"/>
</dbReference>
<dbReference type="GO" id="GO:0005524">
    <property type="term" value="F:ATP binding"/>
    <property type="evidence" value="ECO:0007669"/>
    <property type="project" value="UniProtKB-KW"/>
</dbReference>
<dbReference type="FunFam" id="3.40.50.300:FF:000640">
    <property type="entry name" value="MoxR family ATPase"/>
    <property type="match status" value="1"/>
</dbReference>
<dbReference type="PANTHER" id="PTHR42759">
    <property type="entry name" value="MOXR FAMILY PROTEIN"/>
    <property type="match status" value="1"/>
</dbReference>
<dbReference type="PANTHER" id="PTHR42759:SF1">
    <property type="entry name" value="MAGNESIUM-CHELATASE SUBUNIT CHLD"/>
    <property type="match status" value="1"/>
</dbReference>
<evidence type="ECO:0000256" key="1">
    <source>
        <dbReference type="ARBA" id="ARBA00022741"/>
    </source>
</evidence>
<accession>A0A9X7MYJ4</accession>
<evidence type="ECO:0000259" key="5">
    <source>
        <dbReference type="Pfam" id="PF17863"/>
    </source>
</evidence>
<gene>
    <name evidence="6" type="ORF">F1C79_09320</name>
</gene>
<evidence type="ECO:0000259" key="4">
    <source>
        <dbReference type="Pfam" id="PF07726"/>
    </source>
</evidence>
<dbReference type="KEGG" id="pden:F1C79_09320"/>
<proteinExistence type="inferred from homology"/>
<dbReference type="InterPro" id="IPR050764">
    <property type="entry name" value="CbbQ/NirQ/NorQ/GpvN"/>
</dbReference>
<keyword evidence="1" id="KW-0547">Nucleotide-binding</keyword>
<evidence type="ECO:0000313" key="7">
    <source>
        <dbReference type="Proteomes" id="UP000326659"/>
    </source>
</evidence>
<evidence type="ECO:0000256" key="3">
    <source>
        <dbReference type="ARBA" id="ARBA00061607"/>
    </source>
</evidence>
<dbReference type="Proteomes" id="UP000326659">
    <property type="component" value="Chromosome"/>
</dbReference>
<dbReference type="Gene3D" id="1.10.8.80">
    <property type="entry name" value="Magnesium chelatase subunit I, C-Terminal domain"/>
    <property type="match status" value="1"/>
</dbReference>
<dbReference type="Pfam" id="PF17863">
    <property type="entry name" value="AAA_lid_2"/>
    <property type="match status" value="1"/>
</dbReference>
<evidence type="ECO:0000256" key="2">
    <source>
        <dbReference type="ARBA" id="ARBA00022840"/>
    </source>
</evidence>
<dbReference type="AlphaFoldDB" id="A0A9X7MYJ4"/>
<dbReference type="SUPFAM" id="SSF52540">
    <property type="entry name" value="P-loop containing nucleoside triphosphate hydrolases"/>
    <property type="match status" value="1"/>
</dbReference>
<evidence type="ECO:0000313" key="6">
    <source>
        <dbReference type="EMBL" id="QEY71803.1"/>
    </source>
</evidence>
<organism evidence="6 7">
    <name type="scientific">Pseudomonas denitrificans</name>
    <dbReference type="NCBI Taxonomy" id="43306"/>
    <lineage>
        <taxon>Bacteria</taxon>
        <taxon>Pseudomonadati</taxon>
        <taxon>Pseudomonadota</taxon>
        <taxon>Gammaproteobacteria</taxon>
        <taxon>Pseudomonadales</taxon>
        <taxon>Pseudomonadaceae</taxon>
        <taxon>Halopseudomonas</taxon>
    </lineage>
</organism>
<dbReference type="GO" id="GO:0016887">
    <property type="term" value="F:ATP hydrolysis activity"/>
    <property type="evidence" value="ECO:0007669"/>
    <property type="project" value="InterPro"/>
</dbReference>
<dbReference type="Gene3D" id="3.40.50.300">
    <property type="entry name" value="P-loop containing nucleotide triphosphate hydrolases"/>
    <property type="match status" value="1"/>
</dbReference>
<dbReference type="InterPro" id="IPR041628">
    <property type="entry name" value="ChlI/MoxR_AAA_lid"/>
</dbReference>
<dbReference type="PIRSF" id="PIRSF002849">
    <property type="entry name" value="AAA_ATPase_chaperone_MoxR_prd"/>
    <property type="match status" value="1"/>
</dbReference>
<dbReference type="InterPro" id="IPR011703">
    <property type="entry name" value="ATPase_AAA-3"/>
</dbReference>